<reference evidence="1 2" key="1">
    <citation type="submission" date="2021-01" db="EMBL/GenBank/DDBJ databases">
        <title>Whole genome shotgun sequence of Actinoplanes couchii NBRC 106145.</title>
        <authorList>
            <person name="Komaki H."/>
            <person name="Tamura T."/>
        </authorList>
    </citation>
    <scope>NUCLEOTIDE SEQUENCE [LARGE SCALE GENOMIC DNA]</scope>
    <source>
        <strain evidence="1 2">NBRC 106145</strain>
    </source>
</reference>
<evidence type="ECO:0000313" key="2">
    <source>
        <dbReference type="Proteomes" id="UP000612282"/>
    </source>
</evidence>
<gene>
    <name evidence="1" type="ORF">Aco03nite_040210</name>
</gene>
<name>A0ABQ3XAS3_9ACTN</name>
<proteinExistence type="predicted"/>
<evidence type="ECO:0008006" key="3">
    <source>
        <dbReference type="Google" id="ProtNLM"/>
    </source>
</evidence>
<accession>A0ABQ3XAS3</accession>
<protein>
    <recommendedName>
        <fullName evidence="3">DUF4034 domain-containing protein</fullName>
    </recommendedName>
</protein>
<organism evidence="1 2">
    <name type="scientific">Actinoplanes couchii</name>
    <dbReference type="NCBI Taxonomy" id="403638"/>
    <lineage>
        <taxon>Bacteria</taxon>
        <taxon>Bacillati</taxon>
        <taxon>Actinomycetota</taxon>
        <taxon>Actinomycetes</taxon>
        <taxon>Micromonosporales</taxon>
        <taxon>Micromonosporaceae</taxon>
        <taxon>Actinoplanes</taxon>
    </lineage>
</organism>
<dbReference type="Proteomes" id="UP000612282">
    <property type="component" value="Unassembled WGS sequence"/>
</dbReference>
<dbReference type="RefSeq" id="WP_203796908.1">
    <property type="nucleotide sequence ID" value="NZ_BAAAQE010000027.1"/>
</dbReference>
<dbReference type="PROSITE" id="PS51257">
    <property type="entry name" value="PROKAR_LIPOPROTEIN"/>
    <property type="match status" value="1"/>
</dbReference>
<sequence>MARDWETAREIFTAAAPEEHSYYVTVAAGCASVEEWIDGPVRAEPGSTLPLLIRGARYVSWAWEARGSGGSDTVSEDAWSVWFNRLRKAEDCLDEVVERDPGSAEAWRYLITLGRARQLPKEELRRRFDGLIAADPTHYSGHRQMLEGLMRKWSGSAEEMFDFARTRSAACPGTHIPVLVPLAHIEHAQGRNGTELQEYLQQDEVIDEIWDASQQSVFHADYQESLLTPIVWNTFAYTLALGGQINQAGNILDVIGEDWITRAPWNSMSTFVKIRDHVTASRDDPDE</sequence>
<keyword evidence="2" id="KW-1185">Reference proteome</keyword>
<comment type="caution">
    <text evidence="1">The sequence shown here is derived from an EMBL/GenBank/DDBJ whole genome shotgun (WGS) entry which is preliminary data.</text>
</comment>
<dbReference type="EMBL" id="BOMG01000052">
    <property type="protein sequence ID" value="GID55617.1"/>
    <property type="molecule type" value="Genomic_DNA"/>
</dbReference>
<evidence type="ECO:0000313" key="1">
    <source>
        <dbReference type="EMBL" id="GID55617.1"/>
    </source>
</evidence>